<sequence length="385" mass="43172">MVRHSSRIELSQSSLTTNINFIKKKIGKGVRISSVVKANAYGHGITEFVKMAEKAGVSHFATASAFEAEEVMDAKSENSEVMIMGILYDEDIDWAVENGIEFYVFNYARLPLVLKSAQKLGKKAKVHIEVETGANRTGLTDKEFLPTLNFLKKHSEDIIFKGLCTHFGGAENISNQFKINKQHDRYKNFLKKCKQKGMMPEVRHIACSAAALAYKDTVYDMVRIGVAQYGFWPSPDIYYMHLQEIGKQSDGALKRIFTWKTDVMDIRDVDEGEFIGYGTSFQAVQDMKVAVMPLGYSNGYPRAQSNRGHVLIKGKKVPIVGLINMNLFMVDVTNIPGVELGEEVVLVGRQKNNTINISSFTQVTQLLNNEMLSRLPSAIPRKIVK</sequence>
<gene>
    <name evidence="7" type="ORF">ALPR1_02085</name>
</gene>
<dbReference type="PRINTS" id="PR00992">
    <property type="entry name" value="ALARACEMASE"/>
</dbReference>
<keyword evidence="3" id="KW-0413">Isomerase</keyword>
<dbReference type="HOGENOM" id="CLU_028393_2_2_10"/>
<evidence type="ECO:0000313" key="8">
    <source>
        <dbReference type="Proteomes" id="UP000003919"/>
    </source>
</evidence>
<evidence type="ECO:0000256" key="3">
    <source>
        <dbReference type="ARBA" id="ARBA00023235"/>
    </source>
</evidence>
<dbReference type="InterPro" id="IPR011079">
    <property type="entry name" value="Ala_racemase_C"/>
</dbReference>
<protein>
    <submittedName>
        <fullName evidence="7">Alanine racemase</fullName>
    </submittedName>
</protein>
<dbReference type="SUPFAM" id="SSF51419">
    <property type="entry name" value="PLP-binding barrel"/>
    <property type="match status" value="1"/>
</dbReference>
<dbReference type="eggNOG" id="COG0787">
    <property type="taxonomic scope" value="Bacteria"/>
</dbReference>
<dbReference type="InterPro" id="IPR009006">
    <property type="entry name" value="Ala_racemase/Decarboxylase_C"/>
</dbReference>
<organism evidence="7 8">
    <name type="scientific">Algoriphagus machipongonensis</name>
    <dbReference type="NCBI Taxonomy" id="388413"/>
    <lineage>
        <taxon>Bacteria</taxon>
        <taxon>Pseudomonadati</taxon>
        <taxon>Bacteroidota</taxon>
        <taxon>Cytophagia</taxon>
        <taxon>Cytophagales</taxon>
        <taxon>Cyclobacteriaceae</taxon>
        <taxon>Algoriphagus</taxon>
    </lineage>
</organism>
<evidence type="ECO:0000256" key="4">
    <source>
        <dbReference type="PIRSR" id="PIRSR600821-50"/>
    </source>
</evidence>
<comment type="caution">
    <text evidence="7">The sequence shown here is derived from an EMBL/GenBank/DDBJ whole genome shotgun (WGS) entry which is preliminary data.</text>
</comment>
<dbReference type="GO" id="GO:0008784">
    <property type="term" value="F:alanine racemase activity"/>
    <property type="evidence" value="ECO:0007669"/>
    <property type="project" value="InterPro"/>
</dbReference>
<keyword evidence="2 4" id="KW-0663">Pyridoxal phosphate</keyword>
<dbReference type="GO" id="GO:0030170">
    <property type="term" value="F:pyridoxal phosphate binding"/>
    <property type="evidence" value="ECO:0007669"/>
    <property type="project" value="TreeGrafter"/>
</dbReference>
<dbReference type="Pfam" id="PF01168">
    <property type="entry name" value="Ala_racemase_N"/>
    <property type="match status" value="1"/>
</dbReference>
<dbReference type="RefSeq" id="WP_008198049.1">
    <property type="nucleotide sequence ID" value="NZ_CM001023.1"/>
</dbReference>
<dbReference type="InterPro" id="IPR001608">
    <property type="entry name" value="Ala_racemase_N"/>
</dbReference>
<evidence type="ECO:0000313" key="7">
    <source>
        <dbReference type="EMBL" id="EAZ81992.1"/>
    </source>
</evidence>
<feature type="binding site" evidence="5">
    <location>
        <position position="136"/>
    </location>
    <ligand>
        <name>substrate</name>
    </ligand>
</feature>
<dbReference type="OrthoDB" id="9801978at2"/>
<dbReference type="SMART" id="SM01005">
    <property type="entry name" value="Ala_racemase_C"/>
    <property type="match status" value="1"/>
</dbReference>
<dbReference type="GO" id="GO:0005829">
    <property type="term" value="C:cytosol"/>
    <property type="evidence" value="ECO:0007669"/>
    <property type="project" value="TreeGrafter"/>
</dbReference>
<proteinExistence type="predicted"/>
<dbReference type="NCBIfam" id="TIGR00492">
    <property type="entry name" value="alr"/>
    <property type="match status" value="1"/>
</dbReference>
<evidence type="ECO:0000256" key="5">
    <source>
        <dbReference type="PIRSR" id="PIRSR600821-52"/>
    </source>
</evidence>
<dbReference type="InterPro" id="IPR020622">
    <property type="entry name" value="Ala_racemase_pyridoxalP-BS"/>
</dbReference>
<evidence type="ECO:0000259" key="6">
    <source>
        <dbReference type="SMART" id="SM01005"/>
    </source>
</evidence>
<evidence type="ECO:0000256" key="2">
    <source>
        <dbReference type="ARBA" id="ARBA00022898"/>
    </source>
</evidence>
<reference evidence="7 8" key="1">
    <citation type="journal article" date="2011" name="J. Bacteriol.">
        <title>Complete genome sequence of Algoriphagus sp. PR1, bacterial prey of a colony-forming choanoflagellate.</title>
        <authorList>
            <person name="Alegado R.A."/>
            <person name="Ferriera S."/>
            <person name="Nusbaum C."/>
            <person name="Young S.K."/>
            <person name="Zeng Q."/>
            <person name="Imamovic A."/>
            <person name="Fairclough S.R."/>
            <person name="King N."/>
        </authorList>
    </citation>
    <scope>NUCLEOTIDE SEQUENCE [LARGE SCALE GENOMIC DNA]</scope>
    <source>
        <strain evidence="7 8">PR1</strain>
    </source>
</reference>
<dbReference type="InterPro" id="IPR029066">
    <property type="entry name" value="PLP-binding_barrel"/>
</dbReference>
<accession>A3HV20</accession>
<dbReference type="SUPFAM" id="SSF50621">
    <property type="entry name" value="Alanine racemase C-terminal domain-like"/>
    <property type="match status" value="1"/>
</dbReference>
<feature type="modified residue" description="N6-(pyridoxal phosphate)lysine" evidence="4">
    <location>
        <position position="37"/>
    </location>
</feature>
<dbReference type="AlphaFoldDB" id="A3HV20"/>
<dbReference type="Proteomes" id="UP000003919">
    <property type="component" value="Unassembled WGS sequence"/>
</dbReference>
<dbReference type="Gene3D" id="2.40.37.10">
    <property type="entry name" value="Lyase, Ornithine Decarboxylase, Chain A, domain 1"/>
    <property type="match status" value="1"/>
</dbReference>
<dbReference type="EMBL" id="AAXU02000001">
    <property type="protein sequence ID" value="EAZ81992.1"/>
    <property type="molecule type" value="Genomic_DNA"/>
</dbReference>
<evidence type="ECO:0000256" key="1">
    <source>
        <dbReference type="ARBA" id="ARBA00001933"/>
    </source>
</evidence>
<dbReference type="InterPro" id="IPR000821">
    <property type="entry name" value="Ala_racemase"/>
</dbReference>
<dbReference type="Pfam" id="PF00842">
    <property type="entry name" value="Ala_racemase_C"/>
    <property type="match status" value="1"/>
</dbReference>
<dbReference type="Gene3D" id="3.20.20.10">
    <property type="entry name" value="Alanine racemase"/>
    <property type="match status" value="1"/>
</dbReference>
<dbReference type="GO" id="GO:0030632">
    <property type="term" value="P:D-alanine biosynthetic process"/>
    <property type="evidence" value="ECO:0007669"/>
    <property type="project" value="TreeGrafter"/>
</dbReference>
<dbReference type="CDD" id="cd00430">
    <property type="entry name" value="PLPDE_III_AR"/>
    <property type="match status" value="1"/>
</dbReference>
<dbReference type="STRING" id="388413.ALPR1_02085"/>
<dbReference type="PANTHER" id="PTHR30511">
    <property type="entry name" value="ALANINE RACEMASE"/>
    <property type="match status" value="1"/>
</dbReference>
<keyword evidence="8" id="KW-1185">Reference proteome</keyword>
<dbReference type="PANTHER" id="PTHR30511:SF0">
    <property type="entry name" value="ALANINE RACEMASE, CATABOLIC-RELATED"/>
    <property type="match status" value="1"/>
</dbReference>
<feature type="binding site" evidence="5">
    <location>
        <position position="325"/>
    </location>
    <ligand>
        <name>substrate</name>
    </ligand>
</feature>
<dbReference type="PROSITE" id="PS00395">
    <property type="entry name" value="ALANINE_RACEMASE"/>
    <property type="match status" value="1"/>
</dbReference>
<name>A3HV20_9BACT</name>
<comment type="cofactor">
    <cofactor evidence="1 4">
        <name>pyridoxal 5'-phosphate</name>
        <dbReference type="ChEBI" id="CHEBI:597326"/>
    </cofactor>
</comment>
<feature type="domain" description="Alanine racemase C-terminal" evidence="6">
    <location>
        <begin position="256"/>
        <end position="384"/>
    </location>
</feature>